<feature type="transmembrane region" description="Helical" evidence="6">
    <location>
        <begin position="277"/>
        <end position="293"/>
    </location>
</feature>
<feature type="transmembrane region" description="Helical" evidence="6">
    <location>
        <begin position="55"/>
        <end position="76"/>
    </location>
</feature>
<dbReference type="EMBL" id="SLZW01000001">
    <property type="protein sequence ID" value="TCS64773.1"/>
    <property type="molecule type" value="Genomic_DNA"/>
</dbReference>
<dbReference type="OrthoDB" id="9812899at2"/>
<keyword evidence="5 6" id="KW-0472">Membrane</keyword>
<feature type="transmembrane region" description="Helical" evidence="6">
    <location>
        <begin position="139"/>
        <end position="159"/>
    </location>
</feature>
<evidence type="ECO:0000256" key="2">
    <source>
        <dbReference type="ARBA" id="ARBA00009853"/>
    </source>
</evidence>
<accession>A0A4R3JHF7</accession>
<comment type="subcellular location">
    <subcellularLocation>
        <location evidence="1">Membrane</location>
        <topology evidence="1">Multi-pass membrane protein</topology>
    </subcellularLocation>
</comment>
<evidence type="ECO:0000256" key="4">
    <source>
        <dbReference type="ARBA" id="ARBA00022989"/>
    </source>
</evidence>
<feature type="transmembrane region" description="Helical" evidence="6">
    <location>
        <begin position="195"/>
        <end position="215"/>
    </location>
</feature>
<dbReference type="InterPro" id="IPR037185">
    <property type="entry name" value="EmrE-like"/>
</dbReference>
<keyword evidence="3 6" id="KW-0812">Transmembrane</keyword>
<sequence length="313" mass="33698">MRVRRHTFLFPKMGISWRLSAHGRAVVWMLVGCTCLGVVNVAIRGVTQKMPVFEVVFFRNLTQFLLFLPLLGIRGVAMVRTAHIRAHLARSVSGLAVMLFWFSALSMMPVAEATALSFTAPLFALIGAAVFLGERVGGARWIATATGFVGVLIITRPGLQVLDVAHGLALASSVFMAASALMVKRMTRTDSSGVIVFYMGLFMSMLSLPFALAVWQTPDLLVLGDVFVIGILGTAGQLALGRAFSGAEASSLVGLDFVRLPVAALAAYLMFSETPDIWTWIGGLLIFVAAMGPRRRRRRREALPSAGVEAKAG</sequence>
<evidence type="ECO:0000256" key="1">
    <source>
        <dbReference type="ARBA" id="ARBA00004141"/>
    </source>
</evidence>
<feature type="transmembrane region" description="Helical" evidence="6">
    <location>
        <begin position="21"/>
        <end position="43"/>
    </location>
</feature>
<evidence type="ECO:0000256" key="3">
    <source>
        <dbReference type="ARBA" id="ARBA00022692"/>
    </source>
</evidence>
<feature type="transmembrane region" description="Helical" evidence="6">
    <location>
        <begin position="221"/>
        <end position="240"/>
    </location>
</feature>
<reference evidence="8 9" key="1">
    <citation type="submission" date="2019-03" db="EMBL/GenBank/DDBJ databases">
        <title>Genomic Encyclopedia of Type Strains, Phase IV (KMG-IV): sequencing the most valuable type-strain genomes for metagenomic binning, comparative biology and taxonomic classification.</title>
        <authorList>
            <person name="Goeker M."/>
        </authorList>
    </citation>
    <scope>NUCLEOTIDE SEQUENCE [LARGE SCALE GENOMIC DNA]</scope>
    <source>
        <strain evidence="8 9">DSM 101688</strain>
    </source>
</reference>
<organism evidence="8 9">
    <name type="scientific">Varunaivibrio sulfuroxidans</name>
    <dbReference type="NCBI Taxonomy" id="1773489"/>
    <lineage>
        <taxon>Bacteria</taxon>
        <taxon>Pseudomonadati</taxon>
        <taxon>Pseudomonadota</taxon>
        <taxon>Alphaproteobacteria</taxon>
        <taxon>Rhodospirillales</taxon>
        <taxon>Magnetovibrionaceae</taxon>
        <taxon>Varunaivibrio</taxon>
    </lineage>
</organism>
<comment type="caution">
    <text evidence="8">The sequence shown here is derived from an EMBL/GenBank/DDBJ whole genome shotgun (WGS) entry which is preliminary data.</text>
</comment>
<proteinExistence type="inferred from homology"/>
<feature type="transmembrane region" description="Helical" evidence="6">
    <location>
        <begin position="165"/>
        <end position="183"/>
    </location>
</feature>
<dbReference type="RefSeq" id="WP_132937529.1">
    <property type="nucleotide sequence ID" value="NZ_CP119676.1"/>
</dbReference>
<dbReference type="AlphaFoldDB" id="A0A4R3JHF7"/>
<feature type="transmembrane region" description="Helical" evidence="6">
    <location>
        <begin position="113"/>
        <end position="132"/>
    </location>
</feature>
<keyword evidence="9" id="KW-1185">Reference proteome</keyword>
<protein>
    <submittedName>
        <fullName evidence="8">Threonine/homoserine efflux transporter RhtA</fullName>
    </submittedName>
</protein>
<dbReference type="PANTHER" id="PTHR22911">
    <property type="entry name" value="ACYL-MALONYL CONDENSING ENZYME-RELATED"/>
    <property type="match status" value="1"/>
</dbReference>
<dbReference type="Proteomes" id="UP000295304">
    <property type="component" value="Unassembled WGS sequence"/>
</dbReference>
<feature type="transmembrane region" description="Helical" evidence="6">
    <location>
        <begin position="252"/>
        <end position="271"/>
    </location>
</feature>
<feature type="domain" description="EamA" evidence="7">
    <location>
        <begin position="168"/>
        <end position="291"/>
    </location>
</feature>
<dbReference type="GO" id="GO:0016020">
    <property type="term" value="C:membrane"/>
    <property type="evidence" value="ECO:0007669"/>
    <property type="project" value="UniProtKB-SubCell"/>
</dbReference>
<evidence type="ECO:0000313" key="8">
    <source>
        <dbReference type="EMBL" id="TCS64773.1"/>
    </source>
</evidence>
<gene>
    <name evidence="8" type="ORF">EDD55_101102</name>
</gene>
<name>A0A4R3JHF7_9PROT</name>
<dbReference type="SUPFAM" id="SSF103481">
    <property type="entry name" value="Multidrug resistance efflux transporter EmrE"/>
    <property type="match status" value="2"/>
</dbReference>
<feature type="domain" description="EamA" evidence="7">
    <location>
        <begin position="25"/>
        <end position="155"/>
    </location>
</feature>
<evidence type="ECO:0000259" key="7">
    <source>
        <dbReference type="Pfam" id="PF00892"/>
    </source>
</evidence>
<evidence type="ECO:0000256" key="5">
    <source>
        <dbReference type="ARBA" id="ARBA00023136"/>
    </source>
</evidence>
<dbReference type="PANTHER" id="PTHR22911:SF6">
    <property type="entry name" value="SOLUTE CARRIER FAMILY 35 MEMBER G1"/>
    <property type="match status" value="1"/>
</dbReference>
<evidence type="ECO:0000313" key="9">
    <source>
        <dbReference type="Proteomes" id="UP000295304"/>
    </source>
</evidence>
<feature type="transmembrane region" description="Helical" evidence="6">
    <location>
        <begin position="88"/>
        <end position="107"/>
    </location>
</feature>
<comment type="similarity">
    <text evidence="2">Belongs to the drug/metabolite transporter (DMT) superfamily. 10 TMS drug/metabolite exporter (DME) (TC 2.A.7.3) family.</text>
</comment>
<evidence type="ECO:0000256" key="6">
    <source>
        <dbReference type="SAM" id="Phobius"/>
    </source>
</evidence>
<dbReference type="Pfam" id="PF00892">
    <property type="entry name" value="EamA"/>
    <property type="match status" value="2"/>
</dbReference>
<keyword evidence="4 6" id="KW-1133">Transmembrane helix</keyword>
<dbReference type="InterPro" id="IPR000620">
    <property type="entry name" value="EamA_dom"/>
</dbReference>